<evidence type="ECO:0000259" key="7">
    <source>
        <dbReference type="PROSITE" id="PS50011"/>
    </source>
</evidence>
<keyword evidence="2 5" id="KW-0547">Nucleotide-binding</keyword>
<feature type="region of interest" description="Disordered" evidence="6">
    <location>
        <begin position="281"/>
        <end position="300"/>
    </location>
</feature>
<dbReference type="InterPro" id="IPR000719">
    <property type="entry name" value="Prot_kinase_dom"/>
</dbReference>
<dbReference type="PROSITE" id="PS00108">
    <property type="entry name" value="PROTEIN_KINASE_ST"/>
    <property type="match status" value="1"/>
</dbReference>
<sequence length="898" mass="94833">MPAQTNVSKTSGGGGWLCCFGHESKTGESNIAEPTQARHKTMESTNIRSAHLGSAEALVPEPAGDQQAFVKSDQGVEGNHGSVKSDQGVEGNHGSVKSDQGVEGNHGSVKSDQGVEGNHGSETIHVILPEINVDINRSCNGLPGNSIVGHQWVDNGGKVFLYHDMLGNAIPTVDHPVANSEAIVATSVASATLNTAETRKEHVVTPSEAPATPPTSTAVVSEPTVLPTPDANAAPSAFQAMARVDHLSAAFSEASSVQLPAPPAQLPAPSVQYPSYALPVANSAPASTSTSSPPAPLPAVSDASGYASNVNGSATSQPALTNHLNVNSSVPESTGLVLQPTAQQLANEALRRTVVPSFDVMLSHIGQAFSQGAGEKPRQQHAIEQEGLTVSLGLNKVSQGIPHFNQSREPRSSPQSPSTAGFQKLPAGKEFSLQTNSNMQSSPSGRMQQSSNTLRPVLLTPSSPSSPRTRSTAAGANALTPHLPQSPSPLSPILSVNSPRKSPVDSPLRASPSDKHETIAERAAAVGQNVVSSQEGKVAATAVLQEWEVHEELGRGAYGIVYKGTWCGLPVAIKRFQMMPEDVQRGTGKHAAAVQEADINRSLDHPNIVMTYSSDMLQQATQVPAPKVSRRAPKQLHIVMEYCDGGSLVDVIEKNLYFDKANRRPLLPPILALLIQVAKGCTYLHSKQIIHGDLKPDNVLLLTPGAAASAAASATTHGAIGGSHILPAKSLEAVVSSARESEVLQRGVLNGLVAKVADFGLSKILNVDKSHLSGVRSGTPLYVALEIMRDGKTSKAADVYSFGVMMWELYHGKLAWHQYVHVAGPKAAKAALLGCMYDVSLKLFEYAEDYTNLKQEAAGYMAYAELGRLCLNEVPANRPTFEAVLHTLKCIERQQLLR</sequence>
<feature type="domain" description="Protein kinase" evidence="7">
    <location>
        <begin position="547"/>
        <end position="897"/>
    </location>
</feature>
<evidence type="ECO:0000256" key="2">
    <source>
        <dbReference type="ARBA" id="ARBA00022741"/>
    </source>
</evidence>
<evidence type="ECO:0000313" key="8">
    <source>
        <dbReference type="EMBL" id="GAX82902.1"/>
    </source>
</evidence>
<dbReference type="PANTHER" id="PTHR44329">
    <property type="entry name" value="SERINE/THREONINE-PROTEIN KINASE TNNI3K-RELATED"/>
    <property type="match status" value="1"/>
</dbReference>
<evidence type="ECO:0000256" key="6">
    <source>
        <dbReference type="SAM" id="MobiDB-lite"/>
    </source>
</evidence>
<organism evidence="8 9">
    <name type="scientific">Chlamydomonas eustigma</name>
    <dbReference type="NCBI Taxonomy" id="1157962"/>
    <lineage>
        <taxon>Eukaryota</taxon>
        <taxon>Viridiplantae</taxon>
        <taxon>Chlorophyta</taxon>
        <taxon>core chlorophytes</taxon>
        <taxon>Chlorophyceae</taxon>
        <taxon>CS clade</taxon>
        <taxon>Chlamydomonadales</taxon>
        <taxon>Chlamydomonadaceae</taxon>
        <taxon>Chlamydomonas</taxon>
    </lineage>
</organism>
<dbReference type="GO" id="GO:0005524">
    <property type="term" value="F:ATP binding"/>
    <property type="evidence" value="ECO:0007669"/>
    <property type="project" value="UniProtKB-UniRule"/>
</dbReference>
<dbReference type="Gene3D" id="3.30.200.20">
    <property type="entry name" value="Phosphorylase Kinase, domain 1"/>
    <property type="match status" value="1"/>
</dbReference>
<dbReference type="Pfam" id="PF00069">
    <property type="entry name" value="Pkinase"/>
    <property type="match status" value="1"/>
</dbReference>
<protein>
    <recommendedName>
        <fullName evidence="7">Protein kinase domain-containing protein</fullName>
    </recommendedName>
</protein>
<evidence type="ECO:0000313" key="9">
    <source>
        <dbReference type="Proteomes" id="UP000232323"/>
    </source>
</evidence>
<keyword evidence="1" id="KW-0808">Transferase</keyword>
<comment type="caution">
    <text evidence="8">The sequence shown here is derived from an EMBL/GenBank/DDBJ whole genome shotgun (WGS) entry which is preliminary data.</text>
</comment>
<evidence type="ECO:0000256" key="1">
    <source>
        <dbReference type="ARBA" id="ARBA00022679"/>
    </source>
</evidence>
<dbReference type="OrthoDB" id="549357at2759"/>
<accession>A0A250XJ12</accession>
<feature type="compositionally biased region" description="Low complexity" evidence="6">
    <location>
        <begin position="204"/>
        <end position="220"/>
    </location>
</feature>
<feature type="region of interest" description="Disordered" evidence="6">
    <location>
        <begin position="400"/>
        <end position="423"/>
    </location>
</feature>
<dbReference type="GO" id="GO:0004674">
    <property type="term" value="F:protein serine/threonine kinase activity"/>
    <property type="evidence" value="ECO:0007669"/>
    <property type="project" value="TreeGrafter"/>
</dbReference>
<keyword evidence="3" id="KW-0418">Kinase</keyword>
<dbReference type="SMART" id="SM00220">
    <property type="entry name" value="S_TKc"/>
    <property type="match status" value="1"/>
</dbReference>
<dbReference type="InterPro" id="IPR011009">
    <property type="entry name" value="Kinase-like_dom_sf"/>
</dbReference>
<gene>
    <name evidence="8" type="ORF">CEUSTIGMA_g10328.t1</name>
</gene>
<proteinExistence type="predicted"/>
<evidence type="ECO:0000256" key="4">
    <source>
        <dbReference type="ARBA" id="ARBA00022840"/>
    </source>
</evidence>
<dbReference type="EMBL" id="BEGY01000088">
    <property type="protein sequence ID" value="GAX82902.1"/>
    <property type="molecule type" value="Genomic_DNA"/>
</dbReference>
<reference evidence="8 9" key="1">
    <citation type="submission" date="2017-08" db="EMBL/GenBank/DDBJ databases">
        <title>Acidophilic green algal genome provides insights into adaptation to an acidic environment.</title>
        <authorList>
            <person name="Hirooka S."/>
            <person name="Hirose Y."/>
            <person name="Kanesaki Y."/>
            <person name="Higuchi S."/>
            <person name="Fujiwara T."/>
            <person name="Onuma R."/>
            <person name="Era A."/>
            <person name="Ohbayashi R."/>
            <person name="Uzuka A."/>
            <person name="Nozaki H."/>
            <person name="Yoshikawa H."/>
            <person name="Miyagishima S.Y."/>
        </authorList>
    </citation>
    <scope>NUCLEOTIDE SEQUENCE [LARGE SCALE GENOMIC DNA]</scope>
    <source>
        <strain evidence="8 9">NIES-2499</strain>
    </source>
</reference>
<dbReference type="SUPFAM" id="SSF56112">
    <property type="entry name" value="Protein kinase-like (PK-like)"/>
    <property type="match status" value="1"/>
</dbReference>
<feature type="region of interest" description="Disordered" evidence="6">
    <location>
        <begin position="73"/>
        <end position="118"/>
    </location>
</feature>
<dbReference type="PROSITE" id="PS50011">
    <property type="entry name" value="PROTEIN_KINASE_DOM"/>
    <property type="match status" value="1"/>
</dbReference>
<dbReference type="Gene3D" id="1.10.510.10">
    <property type="entry name" value="Transferase(Phosphotransferase) domain 1"/>
    <property type="match status" value="1"/>
</dbReference>
<feature type="binding site" evidence="5">
    <location>
        <position position="574"/>
    </location>
    <ligand>
        <name>ATP</name>
        <dbReference type="ChEBI" id="CHEBI:30616"/>
    </ligand>
</feature>
<dbReference type="PROSITE" id="PS00107">
    <property type="entry name" value="PROTEIN_KINASE_ATP"/>
    <property type="match status" value="1"/>
</dbReference>
<feature type="region of interest" description="Disordered" evidence="6">
    <location>
        <begin position="478"/>
        <end position="515"/>
    </location>
</feature>
<dbReference type="InterPro" id="IPR051681">
    <property type="entry name" value="Ser/Thr_Kinases-Pseudokinases"/>
</dbReference>
<evidence type="ECO:0000256" key="5">
    <source>
        <dbReference type="PROSITE-ProRule" id="PRU10141"/>
    </source>
</evidence>
<dbReference type="Proteomes" id="UP000232323">
    <property type="component" value="Unassembled WGS sequence"/>
</dbReference>
<evidence type="ECO:0000256" key="3">
    <source>
        <dbReference type="ARBA" id="ARBA00022777"/>
    </source>
</evidence>
<dbReference type="InterPro" id="IPR017441">
    <property type="entry name" value="Protein_kinase_ATP_BS"/>
</dbReference>
<dbReference type="PANTHER" id="PTHR44329:SF214">
    <property type="entry name" value="PROTEIN KINASE DOMAIN-CONTAINING PROTEIN"/>
    <property type="match status" value="1"/>
</dbReference>
<keyword evidence="4 5" id="KW-0067">ATP-binding</keyword>
<feature type="region of interest" description="Disordered" evidence="6">
    <location>
        <begin position="200"/>
        <end position="220"/>
    </location>
</feature>
<name>A0A250XJ12_9CHLO</name>
<dbReference type="AlphaFoldDB" id="A0A250XJ12"/>
<keyword evidence="9" id="KW-1185">Reference proteome</keyword>
<dbReference type="InterPro" id="IPR008271">
    <property type="entry name" value="Ser/Thr_kinase_AS"/>
</dbReference>
<dbReference type="STRING" id="1157962.A0A250XJ12"/>